<dbReference type="EMBL" id="PP511876">
    <property type="protein sequence ID" value="XCD08401.1"/>
    <property type="molecule type" value="Genomic_DNA"/>
</dbReference>
<organism evidence="1">
    <name type="scientific">Dulem virus 42</name>
    <dbReference type="NCBI Taxonomy" id="3145760"/>
    <lineage>
        <taxon>Viruses</taxon>
        <taxon>Duplodnaviria</taxon>
        <taxon>Heunggongvirae</taxon>
        <taxon>Uroviricota</taxon>
        <taxon>Caudoviricetes</taxon>
    </lineage>
</organism>
<accession>A0AAU8B8N6</accession>
<proteinExistence type="predicted"/>
<sequence>MRFIIYTVCISCDVECPAYIMKHFFWELKYIFIISNIV</sequence>
<reference evidence="1" key="1">
    <citation type="submission" date="2024-03" db="EMBL/GenBank/DDBJ databases">
        <title>Diverse circular DNA viruses in blood, oral, and fecal samples of captive lemurs.</title>
        <authorList>
            <person name="Paietta E.N."/>
            <person name="Kraberger S."/>
            <person name="Lund M.C."/>
            <person name="Custer J.M."/>
            <person name="Vargas K.M."/>
            <person name="Ehmke E.E."/>
            <person name="Yoder A.D."/>
            <person name="Varsani A."/>
        </authorList>
    </citation>
    <scope>NUCLEOTIDE SEQUENCE</scope>
    <source>
        <strain evidence="1">Duke_30FF_63</strain>
    </source>
</reference>
<protein>
    <submittedName>
        <fullName evidence="1">Uncharacterized protein</fullName>
    </submittedName>
</protein>
<name>A0AAU8B8N6_9CAUD</name>
<evidence type="ECO:0000313" key="1">
    <source>
        <dbReference type="EMBL" id="XCD08401.1"/>
    </source>
</evidence>